<protein>
    <submittedName>
        <fullName evidence="1">Uncharacterized protein</fullName>
    </submittedName>
</protein>
<gene>
    <name evidence="1" type="ORF">NCTC8554_01406</name>
</gene>
<evidence type="ECO:0000313" key="1">
    <source>
        <dbReference type="EMBL" id="SUA19686.1"/>
    </source>
</evidence>
<sequence length="83" mass="9677">MISDKQRTELAKKQVMLKILYQAWLAEKRKYAVITVVDNEGNLIEYHPSGNQRTVGHVKQLAYFSRSKNVRQPLDRVKGHLKI</sequence>
<evidence type="ECO:0000313" key="2">
    <source>
        <dbReference type="Proteomes" id="UP000254176"/>
    </source>
</evidence>
<dbReference type="RefSeq" id="WP_002234404.1">
    <property type="nucleotide sequence ID" value="NZ_CP020401.2"/>
</dbReference>
<accession>A0A0Y6PVT4</accession>
<organism evidence="1 2">
    <name type="scientific">Neisseria meningitidis</name>
    <dbReference type="NCBI Taxonomy" id="487"/>
    <lineage>
        <taxon>Bacteria</taxon>
        <taxon>Pseudomonadati</taxon>
        <taxon>Pseudomonadota</taxon>
        <taxon>Betaproteobacteria</taxon>
        <taxon>Neisseriales</taxon>
        <taxon>Neisseriaceae</taxon>
        <taxon>Neisseria</taxon>
    </lineage>
</organism>
<dbReference type="EMBL" id="UGRP01000001">
    <property type="protein sequence ID" value="SUA19686.1"/>
    <property type="molecule type" value="Genomic_DNA"/>
</dbReference>
<proteinExistence type="predicted"/>
<dbReference type="AlphaFoldDB" id="A0A0Y6PVT4"/>
<dbReference type="Proteomes" id="UP000254176">
    <property type="component" value="Unassembled WGS sequence"/>
</dbReference>
<reference evidence="1 2" key="1">
    <citation type="submission" date="2018-06" db="EMBL/GenBank/DDBJ databases">
        <authorList>
            <consortium name="Pathogen Informatics"/>
            <person name="Doyle S."/>
        </authorList>
    </citation>
    <scope>NUCLEOTIDE SEQUENCE [LARGE SCALE GENOMIC DNA]</scope>
    <source>
        <strain evidence="1 2">NCTC8554</strain>
    </source>
</reference>
<name>A0A0Y6PVT4_NEIME</name>